<evidence type="ECO:0000256" key="2">
    <source>
        <dbReference type="ARBA" id="ARBA00022908"/>
    </source>
</evidence>
<evidence type="ECO:0000256" key="4">
    <source>
        <dbReference type="ARBA" id="ARBA00023172"/>
    </source>
</evidence>
<dbReference type="Proteomes" id="UP000629963">
    <property type="component" value="Unassembled WGS sequence"/>
</dbReference>
<dbReference type="SUPFAM" id="SSF56349">
    <property type="entry name" value="DNA breaking-rejoining enzymes"/>
    <property type="match status" value="1"/>
</dbReference>
<dbReference type="InterPro" id="IPR004107">
    <property type="entry name" value="Integrase_SAM-like_N"/>
</dbReference>
<accession>A0ABR7JB39</accession>
<reference evidence="8 9" key="1">
    <citation type="submission" date="2020-08" db="EMBL/GenBank/DDBJ databases">
        <title>Description of novel Flavobacterium F-380 isolate.</title>
        <authorList>
            <person name="Saticioglu I.B."/>
            <person name="Duman M."/>
            <person name="Altun S."/>
        </authorList>
    </citation>
    <scope>NUCLEOTIDE SEQUENCE [LARGE SCALE GENOMIC DNA]</scope>
    <source>
        <strain evidence="8 9">F-380</strain>
    </source>
</reference>
<dbReference type="InterPro" id="IPR010998">
    <property type="entry name" value="Integrase_recombinase_N"/>
</dbReference>
<dbReference type="InterPro" id="IPR044068">
    <property type="entry name" value="CB"/>
</dbReference>
<evidence type="ECO:0000313" key="9">
    <source>
        <dbReference type="Proteomes" id="UP000629963"/>
    </source>
</evidence>
<keyword evidence="3 5" id="KW-0238">DNA-binding</keyword>
<dbReference type="InterPro" id="IPR050090">
    <property type="entry name" value="Tyrosine_recombinase_XerCD"/>
</dbReference>
<dbReference type="RefSeq" id="WP_187011160.1">
    <property type="nucleotide sequence ID" value="NZ_JACRUI010000006.1"/>
</dbReference>
<dbReference type="Pfam" id="PF13495">
    <property type="entry name" value="Phage_int_SAM_4"/>
    <property type="match status" value="1"/>
</dbReference>
<evidence type="ECO:0000313" key="8">
    <source>
        <dbReference type="EMBL" id="MBC5842661.1"/>
    </source>
</evidence>
<sequence length="585" mass="67539">MQIIVKKIWHRDADRIGLFFKYDTARITTARKLGGKYSQSLRCWYFDYSKASYKIISENFTDLVIENPKTNSTQQLAGSIISRDLPAIALSDFQLDVAPVLHNPEHITTNKPLVSPLRLELLPNLGKYWVFKMPYHQSICKQLLATKGVYWNANYKVYMVLRQAEVQAKVENIIAVPSFFPENDFYKSESSFQGETIVVKVHPEDSKWIEVYMPAYLVLREKIKRFSMVRFSTIKNCYLLPATPSVYEAILMQFEPNNVLVSNQLPKGYLLKQNLPNRKQLDLRKTKEQLFNQVPEAAHEYVSLLIDTILALNYSSSTMRTYTSSFLKFLRDHQFRDPHTITQKEIIKYLASLMERGLSAASGHSMVNALLFYYQQIEHQKGFELKLPRPKFEKKLPVVLTMEECLEIFRAVDNPKHKLLLLIGYGAGLRVSEIVTLEWRDILFSEHKIHIKNAKGKKDRMVMLPYSIVNSLEIYKKLYQPNKYVFEGQFAGEPYSTGSARSVMRQALKKSGLEKKATVHTLRHSFATHLLESGTDIRYIQKFLGHASIKTTTIYTHVSKIASDKIASPLDRLVDENNKKKLSGR</sequence>
<evidence type="ECO:0000259" key="6">
    <source>
        <dbReference type="PROSITE" id="PS51898"/>
    </source>
</evidence>
<dbReference type="EMBL" id="JACRUJ010000006">
    <property type="protein sequence ID" value="MBC5842661.1"/>
    <property type="molecule type" value="Genomic_DNA"/>
</dbReference>
<dbReference type="InterPro" id="IPR011010">
    <property type="entry name" value="DNA_brk_join_enz"/>
</dbReference>
<dbReference type="PANTHER" id="PTHR30349">
    <property type="entry name" value="PHAGE INTEGRASE-RELATED"/>
    <property type="match status" value="1"/>
</dbReference>
<dbReference type="PROSITE" id="PS51900">
    <property type="entry name" value="CB"/>
    <property type="match status" value="1"/>
</dbReference>
<dbReference type="InterPro" id="IPR013762">
    <property type="entry name" value="Integrase-like_cat_sf"/>
</dbReference>
<dbReference type="InterPro" id="IPR002104">
    <property type="entry name" value="Integrase_catalytic"/>
</dbReference>
<comment type="similarity">
    <text evidence="1">Belongs to the 'phage' integrase family.</text>
</comment>
<keyword evidence="9" id="KW-1185">Reference proteome</keyword>
<evidence type="ECO:0000259" key="7">
    <source>
        <dbReference type="PROSITE" id="PS51900"/>
    </source>
</evidence>
<dbReference type="Gene3D" id="1.10.443.10">
    <property type="entry name" value="Intergrase catalytic core"/>
    <property type="match status" value="1"/>
</dbReference>
<keyword evidence="4" id="KW-0233">DNA recombination</keyword>
<proteinExistence type="inferred from homology"/>
<dbReference type="Pfam" id="PF00589">
    <property type="entry name" value="Phage_integrase"/>
    <property type="match status" value="1"/>
</dbReference>
<feature type="domain" description="Tyr recombinase" evidence="6">
    <location>
        <begin position="395"/>
        <end position="568"/>
    </location>
</feature>
<evidence type="ECO:0000256" key="5">
    <source>
        <dbReference type="PROSITE-ProRule" id="PRU01248"/>
    </source>
</evidence>
<dbReference type="PANTHER" id="PTHR30349:SF64">
    <property type="entry name" value="PROPHAGE INTEGRASE INTD-RELATED"/>
    <property type="match status" value="1"/>
</dbReference>
<dbReference type="Gene3D" id="1.10.150.130">
    <property type="match status" value="1"/>
</dbReference>
<feature type="domain" description="Core-binding (CB)" evidence="7">
    <location>
        <begin position="292"/>
        <end position="378"/>
    </location>
</feature>
<evidence type="ECO:0000256" key="3">
    <source>
        <dbReference type="ARBA" id="ARBA00023125"/>
    </source>
</evidence>
<keyword evidence="2" id="KW-0229">DNA integration</keyword>
<comment type="caution">
    <text evidence="8">The sequence shown here is derived from an EMBL/GenBank/DDBJ whole genome shotgun (WGS) entry which is preliminary data.</text>
</comment>
<organism evidence="8 9">
    <name type="scientific">Flavobacterium kayseriense</name>
    <dbReference type="NCBI Taxonomy" id="2764714"/>
    <lineage>
        <taxon>Bacteria</taxon>
        <taxon>Pseudomonadati</taxon>
        <taxon>Bacteroidota</taxon>
        <taxon>Flavobacteriia</taxon>
        <taxon>Flavobacteriales</taxon>
        <taxon>Flavobacteriaceae</taxon>
        <taxon>Flavobacterium</taxon>
    </lineage>
</organism>
<evidence type="ECO:0000256" key="1">
    <source>
        <dbReference type="ARBA" id="ARBA00008857"/>
    </source>
</evidence>
<name>A0ABR7JB39_9FLAO</name>
<protein>
    <submittedName>
        <fullName evidence="8">Tyrosine-type recombinase/integrase</fullName>
    </submittedName>
</protein>
<dbReference type="PROSITE" id="PS51898">
    <property type="entry name" value="TYR_RECOMBINASE"/>
    <property type="match status" value="1"/>
</dbReference>
<gene>
    <name evidence="8" type="ORF">H8R23_14705</name>
</gene>